<dbReference type="Pfam" id="PF00905">
    <property type="entry name" value="Transpeptidase"/>
    <property type="match status" value="1"/>
</dbReference>
<dbReference type="InterPro" id="IPR005311">
    <property type="entry name" value="PBP_dimer"/>
</dbReference>
<protein>
    <submittedName>
        <fullName evidence="7">Penicillin-binding protein</fullName>
    </submittedName>
</protein>
<name>A0ABS7D995_9BACL</name>
<keyword evidence="3" id="KW-0472">Membrane</keyword>
<dbReference type="Gene3D" id="3.90.1310.10">
    <property type="entry name" value="Penicillin-binding protein 2a (Domain 2)"/>
    <property type="match status" value="1"/>
</dbReference>
<evidence type="ECO:0000259" key="6">
    <source>
        <dbReference type="Pfam" id="PF03717"/>
    </source>
</evidence>
<reference evidence="7 8" key="1">
    <citation type="submission" date="2021-07" db="EMBL/GenBank/DDBJ databases">
        <title>Paenibacillus radiodurans sp. nov., isolated from the southeastern edge of Tengger Desert.</title>
        <authorList>
            <person name="Zhang G."/>
        </authorList>
    </citation>
    <scope>NUCLEOTIDE SEQUENCE [LARGE SCALE GENOMIC DNA]</scope>
    <source>
        <strain evidence="7 8">DT7-4</strain>
    </source>
</reference>
<feature type="domain" description="Penicillin-binding protein dimerisation" evidence="6">
    <location>
        <begin position="47"/>
        <end position="201"/>
    </location>
</feature>
<evidence type="ECO:0000313" key="7">
    <source>
        <dbReference type="EMBL" id="MBW7476136.1"/>
    </source>
</evidence>
<dbReference type="SUPFAM" id="SSF56519">
    <property type="entry name" value="Penicillin binding protein dimerisation domain"/>
    <property type="match status" value="1"/>
</dbReference>
<feature type="chain" id="PRO_5046977312" evidence="4">
    <location>
        <begin position="24"/>
        <end position="584"/>
    </location>
</feature>
<keyword evidence="8" id="KW-1185">Reference proteome</keyword>
<evidence type="ECO:0000256" key="2">
    <source>
        <dbReference type="ARBA" id="ARBA00007171"/>
    </source>
</evidence>
<dbReference type="Gene3D" id="3.40.710.10">
    <property type="entry name" value="DD-peptidase/beta-lactamase superfamily"/>
    <property type="match status" value="1"/>
</dbReference>
<comment type="subcellular location">
    <subcellularLocation>
        <location evidence="1">Membrane</location>
    </subcellularLocation>
</comment>
<evidence type="ECO:0000313" key="8">
    <source>
        <dbReference type="Proteomes" id="UP000812277"/>
    </source>
</evidence>
<accession>A0ABS7D995</accession>
<evidence type="ECO:0000256" key="3">
    <source>
        <dbReference type="ARBA" id="ARBA00023136"/>
    </source>
</evidence>
<keyword evidence="4" id="KW-0732">Signal</keyword>
<dbReference type="PANTHER" id="PTHR30627:SF24">
    <property type="entry name" value="PENICILLIN-BINDING PROTEIN 4B"/>
    <property type="match status" value="1"/>
</dbReference>
<feature type="domain" description="Penicillin-binding protein transpeptidase" evidence="5">
    <location>
        <begin position="260"/>
        <end position="578"/>
    </location>
</feature>
<evidence type="ECO:0000256" key="1">
    <source>
        <dbReference type="ARBA" id="ARBA00004370"/>
    </source>
</evidence>
<dbReference type="EMBL" id="JAHZIJ010000011">
    <property type="protein sequence ID" value="MBW7476136.1"/>
    <property type="molecule type" value="Genomic_DNA"/>
</dbReference>
<dbReference type="SUPFAM" id="SSF56601">
    <property type="entry name" value="beta-lactamase/transpeptidase-like"/>
    <property type="match status" value="1"/>
</dbReference>
<evidence type="ECO:0000256" key="4">
    <source>
        <dbReference type="SAM" id="SignalP"/>
    </source>
</evidence>
<gene>
    <name evidence="7" type="ORF">K0T92_15435</name>
</gene>
<dbReference type="InterPro" id="IPR036138">
    <property type="entry name" value="PBP_dimer_sf"/>
</dbReference>
<dbReference type="Pfam" id="PF03717">
    <property type="entry name" value="PBP_dimer"/>
    <property type="match status" value="1"/>
</dbReference>
<feature type="signal peptide" evidence="4">
    <location>
        <begin position="1"/>
        <end position="23"/>
    </location>
</feature>
<organism evidence="7 8">
    <name type="scientific">Paenibacillus oenotherae</name>
    <dbReference type="NCBI Taxonomy" id="1435645"/>
    <lineage>
        <taxon>Bacteria</taxon>
        <taxon>Bacillati</taxon>
        <taxon>Bacillota</taxon>
        <taxon>Bacilli</taxon>
        <taxon>Bacillales</taxon>
        <taxon>Paenibacillaceae</taxon>
        <taxon>Paenibacillus</taxon>
    </lineage>
</organism>
<dbReference type="Proteomes" id="UP000812277">
    <property type="component" value="Unassembled WGS sequence"/>
</dbReference>
<dbReference type="InterPro" id="IPR050515">
    <property type="entry name" value="Beta-lactam/transpept"/>
</dbReference>
<comment type="caution">
    <text evidence="7">The sequence shown here is derived from an EMBL/GenBank/DDBJ whole genome shotgun (WGS) entry which is preliminary data.</text>
</comment>
<dbReference type="PANTHER" id="PTHR30627">
    <property type="entry name" value="PEPTIDOGLYCAN D,D-TRANSPEPTIDASE"/>
    <property type="match status" value="1"/>
</dbReference>
<comment type="similarity">
    <text evidence="2">Belongs to the transpeptidase family.</text>
</comment>
<dbReference type="InterPro" id="IPR001460">
    <property type="entry name" value="PCN-bd_Tpept"/>
</dbReference>
<dbReference type="InterPro" id="IPR012338">
    <property type="entry name" value="Beta-lactam/transpept-like"/>
</dbReference>
<evidence type="ECO:0000259" key="5">
    <source>
        <dbReference type="Pfam" id="PF00905"/>
    </source>
</evidence>
<sequence>MSAVFILFLLRLGWLQLAPAAPAASVGAALRREAVAQRENTIVLDTGRGDFVDRHGLPLTGETYKALAVFPLQSGKRGAVSDLAKLAAVLHVPTQELERWMASLQSPSFWKGTGEQAPHRLTDQQLESMKGIHIGGVRILPFHSHYPLSLQAKHALGYVSQHPERIRALYANELSAGRVQLSDVIGGAGLERSLDRLLRGAGPTAVSYYTDGEKGPLNGLDMRLTGPNNPYYPLQVVTTLDRNLHNAIETYVDANGLREGAVVVLDAASGDVIAMVSRPRMSVFSLTANGTDSANHAIRAATPGSVFKLVTAAAALEAGLTEEDELFHCNGDYGHYGLHCWKKGGHGRITLREALGQSCNIAFATIAERLEAQQLAITADKLGIGRLIGWNEPDMFAPLGQPLRLLEEEEAGRLFVAAPIRRDGGLLAQTGIGQRDVRITPLQAANLIVTLLHEGRVIKPRLVSEIRYANGQRMAELPRQTSPSKYGRIAPETARTLLRGMMAVVADGTGRSIRQGTWTVAGKSGTAETMRSGIPRNHQWFVGYGPVKAPRYAVAVLAEYRPPGTVNKAAALFRGIMDLLAAHQ</sequence>
<proteinExistence type="inferred from homology"/>